<evidence type="ECO:0000256" key="1">
    <source>
        <dbReference type="SAM" id="Phobius"/>
    </source>
</evidence>
<evidence type="ECO:0000313" key="3">
    <source>
        <dbReference type="Proteomes" id="UP000811609"/>
    </source>
</evidence>
<sequence length="48" mass="5549">MNKSCFRFLGCNSFSFQHHFSLFVVGISGLVKGLWFKGLKVAIFRHQK</sequence>
<dbReference type="AlphaFoldDB" id="A0A8T1P7A8"/>
<gene>
    <name evidence="2" type="ORF">CIPAW_11G136100</name>
</gene>
<dbReference type="Proteomes" id="UP000811609">
    <property type="component" value="Chromosome 11"/>
</dbReference>
<keyword evidence="3" id="KW-1185">Reference proteome</keyword>
<dbReference type="EMBL" id="CM031819">
    <property type="protein sequence ID" value="KAG6636807.1"/>
    <property type="molecule type" value="Genomic_DNA"/>
</dbReference>
<keyword evidence="1" id="KW-0812">Transmembrane</keyword>
<keyword evidence="1" id="KW-0472">Membrane</keyword>
<organism evidence="2 3">
    <name type="scientific">Carya illinoinensis</name>
    <name type="common">Pecan</name>
    <dbReference type="NCBI Taxonomy" id="32201"/>
    <lineage>
        <taxon>Eukaryota</taxon>
        <taxon>Viridiplantae</taxon>
        <taxon>Streptophyta</taxon>
        <taxon>Embryophyta</taxon>
        <taxon>Tracheophyta</taxon>
        <taxon>Spermatophyta</taxon>
        <taxon>Magnoliopsida</taxon>
        <taxon>eudicotyledons</taxon>
        <taxon>Gunneridae</taxon>
        <taxon>Pentapetalae</taxon>
        <taxon>rosids</taxon>
        <taxon>fabids</taxon>
        <taxon>Fagales</taxon>
        <taxon>Juglandaceae</taxon>
        <taxon>Carya</taxon>
    </lineage>
</organism>
<evidence type="ECO:0000313" key="2">
    <source>
        <dbReference type="EMBL" id="KAG6636807.1"/>
    </source>
</evidence>
<name>A0A8T1P7A8_CARIL</name>
<keyword evidence="1" id="KW-1133">Transmembrane helix</keyword>
<protein>
    <submittedName>
        <fullName evidence="2">Uncharacterized protein</fullName>
    </submittedName>
</protein>
<comment type="caution">
    <text evidence="2">The sequence shown here is derived from an EMBL/GenBank/DDBJ whole genome shotgun (WGS) entry which is preliminary data.</text>
</comment>
<feature type="transmembrane region" description="Helical" evidence="1">
    <location>
        <begin position="20"/>
        <end position="39"/>
    </location>
</feature>
<proteinExistence type="predicted"/>
<reference evidence="2" key="1">
    <citation type="submission" date="2020-12" db="EMBL/GenBank/DDBJ databases">
        <title>WGS assembly of Carya illinoinensis cv. Pawnee.</title>
        <authorList>
            <person name="Platts A."/>
            <person name="Shu S."/>
            <person name="Wright S."/>
            <person name="Barry K."/>
            <person name="Edger P."/>
            <person name="Pires J.C."/>
            <person name="Schmutz J."/>
        </authorList>
    </citation>
    <scope>NUCLEOTIDE SEQUENCE</scope>
    <source>
        <tissue evidence="2">Leaf</tissue>
    </source>
</reference>
<accession>A0A8T1P7A8</accession>